<dbReference type="EMBL" id="CABWMV010000027">
    <property type="protein sequence ID" value="VXD07148.1"/>
    <property type="molecule type" value="Genomic_DNA"/>
</dbReference>
<dbReference type="AlphaFoldDB" id="A0A654DMH6"/>
<evidence type="ECO:0000313" key="1">
    <source>
        <dbReference type="EMBL" id="VXD07148.1"/>
    </source>
</evidence>
<accession>A0A654DMH6</accession>
<sequence length="52" mass="6109">MIPAMIFYKNINHSKEMNTTKLTPEIIKIIENLNKLHVFDGINSLEIKLQRI</sequence>
<evidence type="ECO:0000313" key="2">
    <source>
        <dbReference type="Proteomes" id="UP000432350"/>
    </source>
</evidence>
<organism evidence="1 2">
    <name type="scientific">Sphingobacterium multivorum</name>
    <dbReference type="NCBI Taxonomy" id="28454"/>
    <lineage>
        <taxon>Bacteria</taxon>
        <taxon>Pseudomonadati</taxon>
        <taxon>Bacteroidota</taxon>
        <taxon>Sphingobacteriia</taxon>
        <taxon>Sphingobacteriales</taxon>
        <taxon>Sphingobacteriaceae</taxon>
        <taxon>Sphingobacterium</taxon>
    </lineage>
</organism>
<protein>
    <submittedName>
        <fullName evidence="1">Uncharacterized protein</fullName>
    </submittedName>
</protein>
<reference evidence="1 2" key="1">
    <citation type="submission" date="2019-10" db="EMBL/GenBank/DDBJ databases">
        <authorList>
            <person name="Karimi E."/>
        </authorList>
    </citation>
    <scope>NUCLEOTIDE SEQUENCE [LARGE SCALE GENOMIC DNA]</scope>
    <source>
        <strain evidence="1">Sphingobacterium sp. 8BC</strain>
    </source>
</reference>
<gene>
    <name evidence="1" type="ORF">SPHINGO8BC_80065</name>
</gene>
<proteinExistence type="predicted"/>
<name>A0A654DMH6_SPHMU</name>
<dbReference type="Proteomes" id="UP000432350">
    <property type="component" value="Unassembled WGS sequence"/>
</dbReference>